<sequence length="20" mass="2387">MKKGNILLPKKFWGFYCVDV</sequence>
<organism evidence="1">
    <name type="scientific">Anguilla anguilla</name>
    <name type="common">European freshwater eel</name>
    <name type="synonym">Muraena anguilla</name>
    <dbReference type="NCBI Taxonomy" id="7936"/>
    <lineage>
        <taxon>Eukaryota</taxon>
        <taxon>Metazoa</taxon>
        <taxon>Chordata</taxon>
        <taxon>Craniata</taxon>
        <taxon>Vertebrata</taxon>
        <taxon>Euteleostomi</taxon>
        <taxon>Actinopterygii</taxon>
        <taxon>Neopterygii</taxon>
        <taxon>Teleostei</taxon>
        <taxon>Anguilliformes</taxon>
        <taxon>Anguillidae</taxon>
        <taxon>Anguilla</taxon>
    </lineage>
</organism>
<reference evidence="1" key="2">
    <citation type="journal article" date="2015" name="Fish Shellfish Immunol.">
        <title>Early steps in the European eel (Anguilla anguilla)-Vibrio vulnificus interaction in the gills: Role of the RtxA13 toxin.</title>
        <authorList>
            <person name="Callol A."/>
            <person name="Pajuelo D."/>
            <person name="Ebbesson L."/>
            <person name="Teles M."/>
            <person name="MacKenzie S."/>
            <person name="Amaro C."/>
        </authorList>
    </citation>
    <scope>NUCLEOTIDE SEQUENCE</scope>
</reference>
<accession>A0A0E9VRW0</accession>
<name>A0A0E9VRW0_ANGAN</name>
<dbReference type="AlphaFoldDB" id="A0A0E9VRW0"/>
<reference evidence="1" key="1">
    <citation type="submission" date="2014-11" db="EMBL/GenBank/DDBJ databases">
        <authorList>
            <person name="Amaro Gonzalez C."/>
        </authorList>
    </citation>
    <scope>NUCLEOTIDE SEQUENCE</scope>
</reference>
<evidence type="ECO:0000313" key="1">
    <source>
        <dbReference type="EMBL" id="JAH80791.1"/>
    </source>
</evidence>
<protein>
    <submittedName>
        <fullName evidence="1">Uncharacterized protein</fullName>
    </submittedName>
</protein>
<dbReference type="EMBL" id="GBXM01027786">
    <property type="protein sequence ID" value="JAH80791.1"/>
    <property type="molecule type" value="Transcribed_RNA"/>
</dbReference>
<proteinExistence type="predicted"/>